<feature type="signal peptide" evidence="1">
    <location>
        <begin position="1"/>
        <end position="21"/>
    </location>
</feature>
<accession>A0A1I6M5J5</accession>
<dbReference type="Pfam" id="PF10082">
    <property type="entry name" value="BBP2_2"/>
    <property type="match status" value="1"/>
</dbReference>
<keyword evidence="3" id="KW-1185">Reference proteome</keyword>
<dbReference type="AlphaFoldDB" id="A0A1I6M5J5"/>
<gene>
    <name evidence="2" type="ORF">SAMN05192580_3497</name>
</gene>
<feature type="chain" id="PRO_5011601810" description="Beta-barrel porin 2" evidence="1">
    <location>
        <begin position="22"/>
        <end position="430"/>
    </location>
</feature>
<sequence>MTWRRTALALPVSLLASPALAQVGEGLIVNPDVPQDFDRGRNVSVQEQFRPDYAPLGVRLGGMTFFPRLEAGGGGTTNAYLGSDEKTAAAFAYVRPSARLTSGWSRHFLQLSGTATLRNYLGESRRNERLWNADARGRVDVSRTFEIDLNANASRNFENVFSGEVASSVAALSRYRRDFASAQATYTNGRIRTFLLADYADFRFQPLPLADGSVRDQSDRNRSVARLTGQIEYARTPSIALFAQLSGSSTDFTDSASTTGPLQDSKAARLLGGVNVDIAGRIRGTISVGYSIRDYKSGTFSTVRGVSIDTRVEAFPTPRLTIGATGQRTIEDSTLNNRAPFWNTRFSVRADYELLRNLIVNATADFSRQRYIDTPLRGNINRASTGARYLASRRVSLEGSVSYSRRSTNDAFTLGAVSEGRLDLGLAYHL</sequence>
<dbReference type="RefSeq" id="WP_093316474.1">
    <property type="nucleotide sequence ID" value="NZ_FOZG01000003.1"/>
</dbReference>
<evidence type="ECO:0000313" key="3">
    <source>
        <dbReference type="Proteomes" id="UP000198824"/>
    </source>
</evidence>
<protein>
    <recommendedName>
        <fullName evidence="4">Beta-barrel porin 2</fullName>
    </recommendedName>
</protein>
<dbReference type="OrthoDB" id="7398962at2"/>
<dbReference type="EMBL" id="FOZG01000003">
    <property type="protein sequence ID" value="SFS10959.1"/>
    <property type="molecule type" value="Genomic_DNA"/>
</dbReference>
<evidence type="ECO:0000256" key="1">
    <source>
        <dbReference type="SAM" id="SignalP"/>
    </source>
</evidence>
<dbReference type="STRING" id="1166337.SAMN05192580_3497"/>
<keyword evidence="1" id="KW-0732">Signal</keyword>
<evidence type="ECO:0008006" key="4">
    <source>
        <dbReference type="Google" id="ProtNLM"/>
    </source>
</evidence>
<reference evidence="2 3" key="1">
    <citation type="submission" date="2016-10" db="EMBL/GenBank/DDBJ databases">
        <authorList>
            <person name="de Groot N.N."/>
        </authorList>
    </citation>
    <scope>NUCLEOTIDE SEQUENCE [LARGE SCALE GENOMIC DNA]</scope>
    <source>
        <strain evidence="2 3">S5-249</strain>
    </source>
</reference>
<dbReference type="InterPro" id="IPR018759">
    <property type="entry name" value="BBP2_2"/>
</dbReference>
<dbReference type="Proteomes" id="UP000198824">
    <property type="component" value="Unassembled WGS sequence"/>
</dbReference>
<name>A0A1I6M5J5_9SPHN</name>
<proteinExistence type="predicted"/>
<organism evidence="2 3">
    <name type="scientific">Sphingomonas jatrophae</name>
    <dbReference type="NCBI Taxonomy" id="1166337"/>
    <lineage>
        <taxon>Bacteria</taxon>
        <taxon>Pseudomonadati</taxon>
        <taxon>Pseudomonadota</taxon>
        <taxon>Alphaproteobacteria</taxon>
        <taxon>Sphingomonadales</taxon>
        <taxon>Sphingomonadaceae</taxon>
        <taxon>Sphingomonas</taxon>
    </lineage>
</organism>
<evidence type="ECO:0000313" key="2">
    <source>
        <dbReference type="EMBL" id="SFS10959.1"/>
    </source>
</evidence>